<dbReference type="InterPro" id="IPR000873">
    <property type="entry name" value="AMP-dep_synth/lig_dom"/>
</dbReference>
<dbReference type="InterPro" id="IPR020845">
    <property type="entry name" value="AMP-binding_CS"/>
</dbReference>
<evidence type="ECO:0000313" key="3">
    <source>
        <dbReference type="EMBL" id="UQF79067.1"/>
    </source>
</evidence>
<dbReference type="Gene3D" id="3.40.50.12780">
    <property type="entry name" value="N-terminal domain of ligase-like"/>
    <property type="match status" value="1"/>
</dbReference>
<dbReference type="PROSITE" id="PS00455">
    <property type="entry name" value="AMP_BINDING"/>
    <property type="match status" value="1"/>
</dbReference>
<evidence type="ECO:0000259" key="2">
    <source>
        <dbReference type="Pfam" id="PF13193"/>
    </source>
</evidence>
<dbReference type="AlphaFoldDB" id="A0A9E7D4I3"/>
<sequence length="660" mass="70549">MSAADYQRPHYAPGVPAVVALPTQPLSTVLDDAAKRFPQRIAVDFLGTSITYAQLHAQVQRAAEALRRLGVRKGDVVASILPNCPQHLVLAYATWRIGAVLAEHNPLAPSSQIEEQLKLHGGKLIIGWEKSLAQLDKDINLRDYNVYAVNMTSALPRHLQAALHLPVKAARAKREEMRAPVPSWIGSWDRLVASSPALPADTALPDVNDVATLLHTGGTTGTPKAVKLTHMNLGSNTAMGLAWAGPHVKDGQEVFYSVLPYFHAFGLTLSMLCAVALAATQVVLPKFSVSLVIEAWKRQPCTFFPGVPVIFDRLAKAAANPRPGQVMPDFSSCTIAICGAAATPREVATAWEELTGHYLIEGYGMTETSPIIMGNPITDERRPGALGVPFPSTDILLVDPEDPDPSRPVPRGEVGEIAVRGPQVFAGYLNNPEETAQVMLEGGWLRTGDLARIDTDDFYVMTDRRKELIISGGFNIYPTEVEAAVRSMPGVEDVAVVGLPEQSGNESVVAAIVAQAGANITLEEVRAWAEKHIAHYALPRQIAIVQELPRSQIGKVMRRVLREELLNARESAGQAATKAQEAAGQAAVRAQDTASKAQEAAAQAATKAQEAAAKAQEVAGQAAVRAQETAAKAQEVAGQAAAKAQEAAAKAQEAAKKLKR</sequence>
<dbReference type="InterPro" id="IPR025110">
    <property type="entry name" value="AMP-bd_C"/>
</dbReference>
<dbReference type="SUPFAM" id="SSF56801">
    <property type="entry name" value="Acetyl-CoA synthetase-like"/>
    <property type="match status" value="1"/>
</dbReference>
<dbReference type="InterPro" id="IPR042099">
    <property type="entry name" value="ANL_N_sf"/>
</dbReference>
<accession>A0A9E7D4I3</accession>
<dbReference type="Pfam" id="PF00501">
    <property type="entry name" value="AMP-binding"/>
    <property type="match status" value="1"/>
</dbReference>
<proteinExistence type="predicted"/>
<reference evidence="3" key="1">
    <citation type="submission" date="2022-05" db="EMBL/GenBank/DDBJ databases">
        <title>Using nanopore sequencing to obtain complete genomes from saliva samples.</title>
        <authorList>
            <person name="Baker J.L."/>
        </authorList>
    </citation>
    <scope>NUCLEOTIDE SEQUENCE</scope>
    <source>
        <strain evidence="3">JCVI-JB-Ag32</strain>
    </source>
</reference>
<protein>
    <submittedName>
        <fullName evidence="3">AMP-binding protein</fullName>
    </submittedName>
</protein>
<dbReference type="GO" id="GO:0016878">
    <property type="term" value="F:acid-thiol ligase activity"/>
    <property type="evidence" value="ECO:0007669"/>
    <property type="project" value="UniProtKB-ARBA"/>
</dbReference>
<evidence type="ECO:0000259" key="1">
    <source>
        <dbReference type="Pfam" id="PF00501"/>
    </source>
</evidence>
<evidence type="ECO:0000313" key="4">
    <source>
        <dbReference type="Proteomes" id="UP000830236"/>
    </source>
</evidence>
<organism evidence="3 4">
    <name type="scientific">Actinomyces graevenitzii</name>
    <dbReference type="NCBI Taxonomy" id="55565"/>
    <lineage>
        <taxon>Bacteria</taxon>
        <taxon>Bacillati</taxon>
        <taxon>Actinomycetota</taxon>
        <taxon>Actinomycetes</taxon>
        <taxon>Actinomycetales</taxon>
        <taxon>Actinomycetaceae</taxon>
        <taxon>Actinomyces</taxon>
    </lineage>
</organism>
<dbReference type="InterPro" id="IPR050237">
    <property type="entry name" value="ATP-dep_AMP-bd_enzyme"/>
</dbReference>
<dbReference type="PANTHER" id="PTHR43767:SF1">
    <property type="entry name" value="NONRIBOSOMAL PEPTIDE SYNTHASE PES1 (EUROFUNG)-RELATED"/>
    <property type="match status" value="1"/>
</dbReference>
<dbReference type="Gene3D" id="3.30.300.30">
    <property type="match status" value="1"/>
</dbReference>
<feature type="domain" description="AMP-dependent synthetase/ligase" evidence="1">
    <location>
        <begin position="31"/>
        <end position="429"/>
    </location>
</feature>
<name>A0A9E7D4I3_9ACTO</name>
<feature type="domain" description="AMP-binding enzyme C-terminal" evidence="2">
    <location>
        <begin position="480"/>
        <end position="555"/>
    </location>
</feature>
<dbReference type="Proteomes" id="UP000830236">
    <property type="component" value="Chromosome"/>
</dbReference>
<dbReference type="PANTHER" id="PTHR43767">
    <property type="entry name" value="LONG-CHAIN-FATTY-ACID--COA LIGASE"/>
    <property type="match status" value="1"/>
</dbReference>
<dbReference type="Pfam" id="PF13193">
    <property type="entry name" value="AMP-binding_C"/>
    <property type="match status" value="1"/>
</dbReference>
<dbReference type="KEGG" id="agh:M3I41_05490"/>
<dbReference type="EMBL" id="CP097095">
    <property type="protein sequence ID" value="UQF79067.1"/>
    <property type="molecule type" value="Genomic_DNA"/>
</dbReference>
<dbReference type="InterPro" id="IPR045851">
    <property type="entry name" value="AMP-bd_C_sf"/>
</dbReference>
<gene>
    <name evidence="3" type="ORF">M3I41_05490</name>
</gene>